<sequence length="140" mass="15885">MLPPCCRMLACFDACIRGFINLILFVSHCESRHAWVAAVPQIKCVLRLCSFEAPAGLGKHVLSGISGQKAVDLSKIDSQTQWKLRARWLPIVPTIPSYMYGYQVPYHARETEYLIEPRLRIFNVYGGMGGHRGRKQPPRK</sequence>
<protein>
    <submittedName>
        <fullName evidence="1">Uncharacterized protein</fullName>
    </submittedName>
</protein>
<dbReference type="Proteomes" id="UP001642484">
    <property type="component" value="Unassembled WGS sequence"/>
</dbReference>
<name>A0ABP0MBB3_9DINO</name>
<evidence type="ECO:0000313" key="2">
    <source>
        <dbReference type="Proteomes" id="UP001642484"/>
    </source>
</evidence>
<reference evidence="1 2" key="1">
    <citation type="submission" date="2024-02" db="EMBL/GenBank/DDBJ databases">
        <authorList>
            <person name="Chen Y."/>
            <person name="Shah S."/>
            <person name="Dougan E. K."/>
            <person name="Thang M."/>
            <person name="Chan C."/>
        </authorList>
    </citation>
    <scope>NUCLEOTIDE SEQUENCE [LARGE SCALE GENOMIC DNA]</scope>
</reference>
<organism evidence="1 2">
    <name type="scientific">Durusdinium trenchii</name>
    <dbReference type="NCBI Taxonomy" id="1381693"/>
    <lineage>
        <taxon>Eukaryota</taxon>
        <taxon>Sar</taxon>
        <taxon>Alveolata</taxon>
        <taxon>Dinophyceae</taxon>
        <taxon>Suessiales</taxon>
        <taxon>Symbiodiniaceae</taxon>
        <taxon>Durusdinium</taxon>
    </lineage>
</organism>
<dbReference type="EMBL" id="CAXAMN010016136">
    <property type="protein sequence ID" value="CAK9047450.1"/>
    <property type="molecule type" value="Genomic_DNA"/>
</dbReference>
<gene>
    <name evidence="1" type="ORF">CCMP2556_LOCUS24555</name>
</gene>
<comment type="caution">
    <text evidence="1">The sequence shown here is derived from an EMBL/GenBank/DDBJ whole genome shotgun (WGS) entry which is preliminary data.</text>
</comment>
<proteinExistence type="predicted"/>
<accession>A0ABP0MBB3</accession>
<evidence type="ECO:0000313" key="1">
    <source>
        <dbReference type="EMBL" id="CAK9047450.1"/>
    </source>
</evidence>
<keyword evidence="2" id="KW-1185">Reference proteome</keyword>